<evidence type="ECO:0000256" key="2">
    <source>
        <dbReference type="ARBA" id="ARBA00023136"/>
    </source>
</evidence>
<dbReference type="InterPro" id="IPR004329">
    <property type="entry name" value="CcmE"/>
</dbReference>
<comment type="subcellular location">
    <subcellularLocation>
        <location evidence="1">Membrane</location>
    </subcellularLocation>
</comment>
<proteinExistence type="predicted"/>
<evidence type="ECO:0008006" key="4">
    <source>
        <dbReference type="Google" id="ProtNLM"/>
    </source>
</evidence>
<dbReference type="GO" id="GO:0017003">
    <property type="term" value="P:protein-heme linkage"/>
    <property type="evidence" value="ECO:0007669"/>
    <property type="project" value="InterPro"/>
</dbReference>
<dbReference type="InterPro" id="IPR012340">
    <property type="entry name" value="NA-bd_OB-fold"/>
</dbReference>
<feature type="non-terminal residue" evidence="3">
    <location>
        <position position="1"/>
    </location>
</feature>
<name>A0A0F8Z3P8_9ZZZZ</name>
<dbReference type="AlphaFoldDB" id="A0A0F8Z3P8"/>
<dbReference type="InterPro" id="IPR036127">
    <property type="entry name" value="CcmE-like_sf"/>
</dbReference>
<dbReference type="Gene3D" id="2.40.50.140">
    <property type="entry name" value="Nucleic acid-binding proteins"/>
    <property type="match status" value="1"/>
</dbReference>
<sequence length="112" mass="12318">GLSFAAYSLFSHTGADYLTVSELRSQVDSVNSEPVMVEGRVVPGSIDWDDKTEVIRFVLTDDRESLTIVYEGIVPDSFKPGAELIVVGRYRPDNVLEAMSIGREGSFCNSCH</sequence>
<dbReference type="SUPFAM" id="SSF82093">
    <property type="entry name" value="Heme chaperone CcmE"/>
    <property type="match status" value="1"/>
</dbReference>
<accession>A0A0F8Z3P8</accession>
<dbReference type="GO" id="GO:0005886">
    <property type="term" value="C:plasma membrane"/>
    <property type="evidence" value="ECO:0007669"/>
    <property type="project" value="InterPro"/>
</dbReference>
<protein>
    <recommendedName>
        <fullName evidence="4">Cytochrome c-type biogenesis protein CcmE</fullName>
    </recommendedName>
</protein>
<evidence type="ECO:0000256" key="1">
    <source>
        <dbReference type="ARBA" id="ARBA00004370"/>
    </source>
</evidence>
<keyword evidence="2" id="KW-0472">Membrane</keyword>
<evidence type="ECO:0000313" key="3">
    <source>
        <dbReference type="EMBL" id="KKK54711.1"/>
    </source>
</evidence>
<reference evidence="3" key="1">
    <citation type="journal article" date="2015" name="Nature">
        <title>Complex archaea that bridge the gap between prokaryotes and eukaryotes.</title>
        <authorList>
            <person name="Spang A."/>
            <person name="Saw J.H."/>
            <person name="Jorgensen S.L."/>
            <person name="Zaremba-Niedzwiedzka K."/>
            <person name="Martijn J."/>
            <person name="Lind A.E."/>
            <person name="van Eijk R."/>
            <person name="Schleper C."/>
            <person name="Guy L."/>
            <person name="Ettema T.J."/>
        </authorList>
    </citation>
    <scope>NUCLEOTIDE SEQUENCE</scope>
</reference>
<dbReference type="Pfam" id="PF03100">
    <property type="entry name" value="CcmE"/>
    <property type="match status" value="1"/>
</dbReference>
<comment type="caution">
    <text evidence="3">The sequence shown here is derived from an EMBL/GenBank/DDBJ whole genome shotgun (WGS) entry which is preliminary data.</text>
</comment>
<dbReference type="GO" id="GO:0017004">
    <property type="term" value="P:cytochrome complex assembly"/>
    <property type="evidence" value="ECO:0007669"/>
    <property type="project" value="InterPro"/>
</dbReference>
<organism evidence="3">
    <name type="scientific">marine sediment metagenome</name>
    <dbReference type="NCBI Taxonomy" id="412755"/>
    <lineage>
        <taxon>unclassified sequences</taxon>
        <taxon>metagenomes</taxon>
        <taxon>ecological metagenomes</taxon>
    </lineage>
</organism>
<dbReference type="GO" id="GO:0020037">
    <property type="term" value="F:heme binding"/>
    <property type="evidence" value="ECO:0007669"/>
    <property type="project" value="InterPro"/>
</dbReference>
<gene>
    <name evidence="3" type="ORF">LCGC14_3081970</name>
</gene>
<dbReference type="EMBL" id="LAZR01065855">
    <property type="protein sequence ID" value="KKK54711.1"/>
    <property type="molecule type" value="Genomic_DNA"/>
</dbReference>